<keyword evidence="5" id="KW-0479">Metal-binding</keyword>
<dbReference type="PANTHER" id="PTHR15710">
    <property type="entry name" value="E3 UBIQUITIN-PROTEIN LIGASE PRAJA"/>
    <property type="match status" value="1"/>
</dbReference>
<evidence type="ECO:0000256" key="13">
    <source>
        <dbReference type="PROSITE-ProRule" id="PRU00175"/>
    </source>
</evidence>
<dbReference type="SUPFAM" id="SSF57850">
    <property type="entry name" value="RING/U-box"/>
    <property type="match status" value="1"/>
</dbReference>
<dbReference type="Proteomes" id="UP001652626">
    <property type="component" value="Chromosome 12"/>
</dbReference>
<dbReference type="CDD" id="cd16669">
    <property type="entry name" value="RING-H2_RNF181"/>
    <property type="match status" value="1"/>
</dbReference>
<dbReference type="RefSeq" id="XP_026485336.2">
    <property type="nucleotide sequence ID" value="XM_026629551.2"/>
</dbReference>
<comment type="pathway">
    <text evidence="2">Protein modification; protein ubiquitination.</text>
</comment>
<keyword evidence="7" id="KW-0833">Ubl conjugation pathway</keyword>
<evidence type="ECO:0000256" key="4">
    <source>
        <dbReference type="ARBA" id="ARBA00022679"/>
    </source>
</evidence>
<dbReference type="GO" id="GO:0005737">
    <property type="term" value="C:cytoplasm"/>
    <property type="evidence" value="ECO:0007669"/>
    <property type="project" value="TreeGrafter"/>
</dbReference>
<dbReference type="OrthoDB" id="21204at2759"/>
<evidence type="ECO:0000256" key="8">
    <source>
        <dbReference type="ARBA" id="ARBA00022833"/>
    </source>
</evidence>
<protein>
    <recommendedName>
        <fullName evidence="10">E3 ubiquitin-protein ligase RNF181</fullName>
        <ecNumber evidence="3">2.3.2.27</ecNumber>
    </recommendedName>
    <alternativeName>
        <fullName evidence="11">RING finger protein 181</fullName>
    </alternativeName>
</protein>
<reference evidence="16" key="1">
    <citation type="submission" date="2025-08" db="UniProtKB">
        <authorList>
            <consortium name="RefSeq"/>
        </authorList>
    </citation>
    <scope>IDENTIFICATION</scope>
    <source>
        <tissue evidence="16">Whole body</tissue>
    </source>
</reference>
<evidence type="ECO:0000256" key="10">
    <source>
        <dbReference type="ARBA" id="ARBA00039317"/>
    </source>
</evidence>
<name>A0A8B8HP66_VANTA</name>
<dbReference type="GeneID" id="113392924"/>
<comment type="catalytic activity">
    <reaction evidence="1">
        <text>S-ubiquitinyl-[E2 ubiquitin-conjugating enzyme]-L-cysteine + [acceptor protein]-L-lysine = [E2 ubiquitin-conjugating enzyme]-L-cysteine + N(6)-ubiquitinyl-[acceptor protein]-L-lysine.</text>
        <dbReference type="EC" id="2.3.2.27"/>
    </reaction>
</comment>
<evidence type="ECO:0000256" key="3">
    <source>
        <dbReference type="ARBA" id="ARBA00012483"/>
    </source>
</evidence>
<gene>
    <name evidence="16" type="primary">LOC113392924</name>
</gene>
<comment type="similarity">
    <text evidence="9">Belongs to the RNF181 family.</text>
</comment>
<sequence length="148" mass="17577">MADYYHELGWRELGDGEQPNHLLHMARFLIDYGLYEVTFAEQWPRLPPAASIEAVENLKEIIIEDDSENNCPICLKKFCINEKAKEMPCQHLFHEKCIITWLYKTNSCPFCRYELPTDDKVYETFKIEKKRAAKRRENIETLHNSMFS</sequence>
<dbReference type="OMA" id="PLCCHEL"/>
<dbReference type="GO" id="GO:0061630">
    <property type="term" value="F:ubiquitin protein ligase activity"/>
    <property type="evidence" value="ECO:0007669"/>
    <property type="project" value="UniProtKB-EC"/>
</dbReference>
<keyword evidence="8" id="KW-0862">Zinc</keyword>
<evidence type="ECO:0000313" key="15">
    <source>
        <dbReference type="Proteomes" id="UP001652626"/>
    </source>
</evidence>
<dbReference type="PANTHER" id="PTHR15710:SF160">
    <property type="entry name" value="E3 UBIQUITIN-PROTEIN LIGASE RNF181"/>
    <property type="match status" value="1"/>
</dbReference>
<keyword evidence="4" id="KW-0808">Transferase</keyword>
<evidence type="ECO:0000256" key="6">
    <source>
        <dbReference type="ARBA" id="ARBA00022771"/>
    </source>
</evidence>
<keyword evidence="6 13" id="KW-0863">Zinc-finger</keyword>
<keyword evidence="15" id="KW-1185">Reference proteome</keyword>
<evidence type="ECO:0000256" key="5">
    <source>
        <dbReference type="ARBA" id="ARBA00022723"/>
    </source>
</evidence>
<dbReference type="AlphaFoldDB" id="A0A8B8HP66"/>
<dbReference type="Pfam" id="PF13639">
    <property type="entry name" value="zf-RING_2"/>
    <property type="match status" value="1"/>
</dbReference>
<dbReference type="InterPro" id="IPR001841">
    <property type="entry name" value="Znf_RING"/>
</dbReference>
<dbReference type="GO" id="GO:0016567">
    <property type="term" value="P:protein ubiquitination"/>
    <property type="evidence" value="ECO:0007669"/>
    <property type="project" value="TreeGrafter"/>
</dbReference>
<evidence type="ECO:0000256" key="11">
    <source>
        <dbReference type="ARBA" id="ARBA00041674"/>
    </source>
</evidence>
<proteinExistence type="inferred from homology"/>
<evidence type="ECO:0000256" key="2">
    <source>
        <dbReference type="ARBA" id="ARBA00004906"/>
    </source>
</evidence>
<evidence type="ECO:0000256" key="1">
    <source>
        <dbReference type="ARBA" id="ARBA00000900"/>
    </source>
</evidence>
<evidence type="ECO:0000256" key="7">
    <source>
        <dbReference type="ARBA" id="ARBA00022786"/>
    </source>
</evidence>
<evidence type="ECO:0000259" key="14">
    <source>
        <dbReference type="PROSITE" id="PS50089"/>
    </source>
</evidence>
<comment type="function">
    <text evidence="12">E3 ubiquitin-protein ligase which accepts ubiquitin from an E2 ubiquitin-conjugating enzyme in the form of a thioester and then directly transfers the ubiquitin to targeted substrates. Catalyzes monoubiquitination of 26S proteasome subunit PSMC2/RPT1.</text>
</comment>
<organism evidence="15 16">
    <name type="scientific">Vanessa tameamea</name>
    <name type="common">Kamehameha butterfly</name>
    <dbReference type="NCBI Taxonomy" id="334116"/>
    <lineage>
        <taxon>Eukaryota</taxon>
        <taxon>Metazoa</taxon>
        <taxon>Ecdysozoa</taxon>
        <taxon>Arthropoda</taxon>
        <taxon>Hexapoda</taxon>
        <taxon>Insecta</taxon>
        <taxon>Pterygota</taxon>
        <taxon>Neoptera</taxon>
        <taxon>Endopterygota</taxon>
        <taxon>Lepidoptera</taxon>
        <taxon>Glossata</taxon>
        <taxon>Ditrysia</taxon>
        <taxon>Papilionoidea</taxon>
        <taxon>Nymphalidae</taxon>
        <taxon>Nymphalinae</taxon>
        <taxon>Vanessa</taxon>
    </lineage>
</organism>
<dbReference type="EC" id="2.3.2.27" evidence="3"/>
<evidence type="ECO:0000256" key="9">
    <source>
        <dbReference type="ARBA" id="ARBA00038197"/>
    </source>
</evidence>
<dbReference type="PROSITE" id="PS50089">
    <property type="entry name" value="ZF_RING_2"/>
    <property type="match status" value="1"/>
</dbReference>
<dbReference type="GO" id="GO:0008270">
    <property type="term" value="F:zinc ion binding"/>
    <property type="evidence" value="ECO:0007669"/>
    <property type="project" value="UniProtKB-KW"/>
</dbReference>
<evidence type="ECO:0000256" key="12">
    <source>
        <dbReference type="ARBA" id="ARBA00045940"/>
    </source>
</evidence>
<dbReference type="SMART" id="SM00184">
    <property type="entry name" value="RING"/>
    <property type="match status" value="1"/>
</dbReference>
<dbReference type="Gene3D" id="3.30.40.10">
    <property type="entry name" value="Zinc/RING finger domain, C3HC4 (zinc finger)"/>
    <property type="match status" value="1"/>
</dbReference>
<feature type="domain" description="RING-type" evidence="14">
    <location>
        <begin position="71"/>
        <end position="112"/>
    </location>
</feature>
<accession>A0A8B8HP66</accession>
<evidence type="ECO:0000313" key="16">
    <source>
        <dbReference type="RefSeq" id="XP_026485336.2"/>
    </source>
</evidence>
<dbReference type="InterPro" id="IPR013083">
    <property type="entry name" value="Znf_RING/FYVE/PHD"/>
</dbReference>